<organism evidence="1 2">
    <name type="scientific">Leptospira santarosai str. MOR084</name>
    <dbReference type="NCBI Taxonomy" id="1049984"/>
    <lineage>
        <taxon>Bacteria</taxon>
        <taxon>Pseudomonadati</taxon>
        <taxon>Spirochaetota</taxon>
        <taxon>Spirochaetia</taxon>
        <taxon>Leptospirales</taxon>
        <taxon>Leptospiraceae</taxon>
        <taxon>Leptospira</taxon>
    </lineage>
</organism>
<dbReference type="Proteomes" id="UP000006329">
    <property type="component" value="Unassembled WGS sequence"/>
</dbReference>
<dbReference type="AlphaFoldDB" id="A0A0E2BHN1"/>
<name>A0A0E2BHN1_9LEPT</name>
<accession>A0A0E2BHN1</accession>
<proteinExistence type="predicted"/>
<dbReference type="RefSeq" id="WP_004476897.1">
    <property type="nucleotide sequence ID" value="NZ_AHON02000029.1"/>
</dbReference>
<reference evidence="1" key="1">
    <citation type="submission" date="2012-10" db="EMBL/GenBank/DDBJ databases">
        <authorList>
            <person name="Harkins D.M."/>
            <person name="Durkin A.S."/>
            <person name="Brinkac L.M."/>
            <person name="Haft D.H."/>
            <person name="Selengut J.D."/>
            <person name="Sanka R."/>
            <person name="DePew J."/>
            <person name="Purushe J."/>
            <person name="Matthias M.A."/>
            <person name="Vinetz J.M."/>
            <person name="Sutton G.G."/>
            <person name="Nierman W.C."/>
            <person name="Fouts D.E."/>
        </authorList>
    </citation>
    <scope>NUCLEOTIDE SEQUENCE [LARGE SCALE GENOMIC DNA]</scope>
    <source>
        <strain evidence="1">MOR084</strain>
    </source>
</reference>
<gene>
    <name evidence="1" type="ORF">LEP1GSC179_3386</name>
</gene>
<protein>
    <submittedName>
        <fullName evidence="1">Uncharacterized protein</fullName>
    </submittedName>
</protein>
<comment type="caution">
    <text evidence="1">The sequence shown here is derived from an EMBL/GenBank/DDBJ whole genome shotgun (WGS) entry which is preliminary data.</text>
</comment>
<evidence type="ECO:0000313" key="2">
    <source>
        <dbReference type="Proteomes" id="UP000006329"/>
    </source>
</evidence>
<sequence length="193" mass="22273">MFKDLKEKLNSLDLETVRQGIDKLERWVAQNGENANLSAFGVGKRESVFITLWERHGKNLSVADLLAIVNILFDKNGRYHDFRDVNPFLRNLAKDPLDDTQIRLVEIYKNGSSFYDNAHLDNGDVPRRVFIDEVFPAFSIDRLIELLYWADECYPRDFTPLLGAAAGKTKTQEHADAIVELFRRRFVRVLKGT</sequence>
<keyword evidence="2" id="KW-1185">Reference proteome</keyword>
<dbReference type="EMBL" id="AHON02000029">
    <property type="protein sequence ID" value="EKO34426.1"/>
    <property type="molecule type" value="Genomic_DNA"/>
</dbReference>
<evidence type="ECO:0000313" key="1">
    <source>
        <dbReference type="EMBL" id="EKO34426.1"/>
    </source>
</evidence>